<keyword evidence="2 3" id="KW-0732">Signal</keyword>
<dbReference type="PANTHER" id="PTHR31770:SF3">
    <property type="entry name" value="CHEMOKINE-LIKE PROTEIN TAFA-3"/>
    <property type="match status" value="1"/>
</dbReference>
<dbReference type="InterPro" id="IPR051743">
    <property type="entry name" value="TAFA_chemokine-like"/>
</dbReference>
<evidence type="ECO:0000256" key="2">
    <source>
        <dbReference type="ARBA" id="ARBA00022729"/>
    </source>
</evidence>
<dbReference type="GO" id="GO:1903979">
    <property type="term" value="P:negative regulation of microglial cell activation"/>
    <property type="evidence" value="ECO:0007669"/>
    <property type="project" value="TreeGrafter"/>
</dbReference>
<evidence type="ECO:0000256" key="3">
    <source>
        <dbReference type="SAM" id="SignalP"/>
    </source>
</evidence>
<protein>
    <recommendedName>
        <fullName evidence="6">Chemokine-like protein TAFA-3</fullName>
    </recommendedName>
</protein>
<evidence type="ECO:0000256" key="1">
    <source>
        <dbReference type="ARBA" id="ARBA00006101"/>
    </source>
</evidence>
<gene>
    <name evidence="4" type="ORF">HJG60_004824</name>
</gene>
<dbReference type="EMBL" id="JABVXQ010000015">
    <property type="protein sequence ID" value="KAF6074459.1"/>
    <property type="molecule type" value="Genomic_DNA"/>
</dbReference>
<dbReference type="GO" id="GO:0005615">
    <property type="term" value="C:extracellular space"/>
    <property type="evidence" value="ECO:0007669"/>
    <property type="project" value="TreeGrafter"/>
</dbReference>
<feature type="chain" id="PRO_5032418879" description="Chemokine-like protein TAFA-3" evidence="3">
    <location>
        <begin position="31"/>
        <end position="162"/>
    </location>
</feature>
<reference evidence="4 5" key="1">
    <citation type="journal article" date="2020" name="Nature">
        <title>Six reference-quality genomes reveal evolution of bat adaptations.</title>
        <authorList>
            <person name="Jebb D."/>
            <person name="Huang Z."/>
            <person name="Pippel M."/>
            <person name="Hughes G.M."/>
            <person name="Lavrichenko K."/>
            <person name="Devanna P."/>
            <person name="Winkler S."/>
            <person name="Jermiin L.S."/>
            <person name="Skirmuntt E.C."/>
            <person name="Katzourakis A."/>
            <person name="Burkitt-Gray L."/>
            <person name="Ray D.A."/>
            <person name="Sullivan K.A.M."/>
            <person name="Roscito J.G."/>
            <person name="Kirilenko B.M."/>
            <person name="Davalos L.M."/>
            <person name="Corthals A.P."/>
            <person name="Power M.L."/>
            <person name="Jones G."/>
            <person name="Ransome R.D."/>
            <person name="Dechmann D.K.N."/>
            <person name="Locatelli A.G."/>
            <person name="Puechmaille S.J."/>
            <person name="Fedrigo O."/>
            <person name="Jarvis E.D."/>
            <person name="Hiller M."/>
            <person name="Vernes S.C."/>
            <person name="Myers E.W."/>
            <person name="Teeling E.C."/>
        </authorList>
    </citation>
    <scope>NUCLEOTIDE SEQUENCE [LARGE SCALE GENOMIC DNA]</scope>
    <source>
        <strain evidence="4">Bat1K_MPI-CBG_1</strain>
    </source>
</reference>
<evidence type="ECO:0000313" key="4">
    <source>
        <dbReference type="EMBL" id="KAF6074459.1"/>
    </source>
</evidence>
<evidence type="ECO:0000313" key="5">
    <source>
        <dbReference type="Proteomes" id="UP000664940"/>
    </source>
</evidence>
<name>A0A833YHF1_9CHIR</name>
<feature type="signal peptide" evidence="3">
    <location>
        <begin position="1"/>
        <end position="30"/>
    </location>
</feature>
<comment type="similarity">
    <text evidence="1">Belongs to the TAFA family.</text>
</comment>
<organism evidence="4 5">
    <name type="scientific">Phyllostomus discolor</name>
    <name type="common">pale spear-nosed bat</name>
    <dbReference type="NCBI Taxonomy" id="89673"/>
    <lineage>
        <taxon>Eukaryota</taxon>
        <taxon>Metazoa</taxon>
        <taxon>Chordata</taxon>
        <taxon>Craniata</taxon>
        <taxon>Vertebrata</taxon>
        <taxon>Euteleostomi</taxon>
        <taxon>Mammalia</taxon>
        <taxon>Eutheria</taxon>
        <taxon>Laurasiatheria</taxon>
        <taxon>Chiroptera</taxon>
        <taxon>Yangochiroptera</taxon>
        <taxon>Phyllostomidae</taxon>
        <taxon>Phyllostominae</taxon>
        <taxon>Phyllostomus</taxon>
    </lineage>
</organism>
<dbReference type="AlphaFoldDB" id="A0A833YHF1"/>
<sequence>MRESTGWNWSTGGWLLALCLACLCTLLASASLQSLTATVPVKQGTCEVTASHRCCNRNRIEERSQTVKCSCSSGQVAGTTRAKPSCVDDLSPDPLTARARAVLPESLARPSVRSAPAASIVLQRWWCQMEPCLPGEECKVLPDLSGWSCSSGHRVKTTKVTQ</sequence>
<dbReference type="GO" id="GO:0048018">
    <property type="term" value="F:receptor ligand activity"/>
    <property type="evidence" value="ECO:0007669"/>
    <property type="project" value="TreeGrafter"/>
</dbReference>
<comment type="caution">
    <text evidence="4">The sequence shown here is derived from an EMBL/GenBank/DDBJ whole genome shotgun (WGS) entry which is preliminary data.</text>
</comment>
<dbReference type="GO" id="GO:1903980">
    <property type="term" value="P:positive regulation of microglial cell activation"/>
    <property type="evidence" value="ECO:0007669"/>
    <property type="project" value="TreeGrafter"/>
</dbReference>
<dbReference type="InterPro" id="IPR020350">
    <property type="entry name" value="Chemokine-like_TAFA"/>
</dbReference>
<evidence type="ECO:0008006" key="6">
    <source>
        <dbReference type="Google" id="ProtNLM"/>
    </source>
</evidence>
<accession>A0A833YHF1</accession>
<proteinExistence type="inferred from homology"/>
<dbReference type="Pfam" id="PF12020">
    <property type="entry name" value="TAFA"/>
    <property type="match status" value="2"/>
</dbReference>
<dbReference type="Proteomes" id="UP000664940">
    <property type="component" value="Unassembled WGS sequence"/>
</dbReference>
<dbReference type="PANTHER" id="PTHR31770">
    <property type="entry name" value="CHEMOKINE-LIKE PROTEIN TAFA FAMILY MEMBER"/>
    <property type="match status" value="1"/>
</dbReference>